<comment type="caution">
    <text evidence="2">The sequence shown here is derived from an EMBL/GenBank/DDBJ whole genome shotgun (WGS) entry which is preliminary data.</text>
</comment>
<organism evidence="2 3">
    <name type="scientific">Quercus suber</name>
    <name type="common">Cork oak</name>
    <dbReference type="NCBI Taxonomy" id="58331"/>
    <lineage>
        <taxon>Eukaryota</taxon>
        <taxon>Viridiplantae</taxon>
        <taxon>Streptophyta</taxon>
        <taxon>Embryophyta</taxon>
        <taxon>Tracheophyta</taxon>
        <taxon>Spermatophyta</taxon>
        <taxon>Magnoliopsida</taxon>
        <taxon>eudicotyledons</taxon>
        <taxon>Gunneridae</taxon>
        <taxon>Pentapetalae</taxon>
        <taxon>rosids</taxon>
        <taxon>fabids</taxon>
        <taxon>Fagales</taxon>
        <taxon>Fagaceae</taxon>
        <taxon>Quercus</taxon>
    </lineage>
</organism>
<accession>A0AAW0LS88</accession>
<dbReference type="AlphaFoldDB" id="A0AAW0LS88"/>
<sequence>SALEEELEMTRKSMDNLRNKLRVHRVQVMNLLDDGKSYMKSIVDMIEKNIRQFEVSRVQSLGSPRGEDKPEEYECRDVHMATVVESDLLSKRSGPGLPDIMAEAKGNASQALAQALQEKVAALLLLSQQEERHLLERNVNAALQRKMEELQRNLLQVISVFVSGTLAP</sequence>
<dbReference type="PANTHER" id="PTHR35712:SF1">
    <property type="entry name" value="MYOSIN HEAVY CHAIN-LIKE PROTEIN"/>
    <property type="match status" value="1"/>
</dbReference>
<proteinExistence type="predicted"/>
<reference evidence="2 3" key="1">
    <citation type="journal article" date="2018" name="Sci. Data">
        <title>The draft genome sequence of cork oak.</title>
        <authorList>
            <person name="Ramos A.M."/>
            <person name="Usie A."/>
            <person name="Barbosa P."/>
            <person name="Barros P.M."/>
            <person name="Capote T."/>
            <person name="Chaves I."/>
            <person name="Simoes F."/>
            <person name="Abreu I."/>
            <person name="Carrasquinho I."/>
            <person name="Faro C."/>
            <person name="Guimaraes J.B."/>
            <person name="Mendonca D."/>
            <person name="Nobrega F."/>
            <person name="Rodrigues L."/>
            <person name="Saibo N.J.M."/>
            <person name="Varela M.C."/>
            <person name="Egas C."/>
            <person name="Matos J."/>
            <person name="Miguel C.M."/>
            <person name="Oliveira M.M."/>
            <person name="Ricardo C.P."/>
            <person name="Goncalves S."/>
        </authorList>
    </citation>
    <scope>NUCLEOTIDE SEQUENCE [LARGE SCALE GENOMIC DNA]</scope>
    <source>
        <strain evidence="3">cv. HL8</strain>
    </source>
</reference>
<evidence type="ECO:0000256" key="1">
    <source>
        <dbReference type="SAM" id="Coils"/>
    </source>
</evidence>
<dbReference type="Proteomes" id="UP000237347">
    <property type="component" value="Unassembled WGS sequence"/>
</dbReference>
<dbReference type="PANTHER" id="PTHR35712">
    <property type="entry name" value="MYOSIN HEAVY CHAIN-LIKE PROTEIN"/>
    <property type="match status" value="1"/>
</dbReference>
<feature type="non-terminal residue" evidence="2">
    <location>
        <position position="1"/>
    </location>
</feature>
<keyword evidence="3" id="KW-1185">Reference proteome</keyword>
<dbReference type="EMBL" id="PKMF04000060">
    <property type="protein sequence ID" value="KAK7853981.1"/>
    <property type="molecule type" value="Genomic_DNA"/>
</dbReference>
<feature type="coiled-coil region" evidence="1">
    <location>
        <begin position="125"/>
        <end position="160"/>
    </location>
</feature>
<gene>
    <name evidence="2" type="ORF">CFP56_034158</name>
</gene>
<evidence type="ECO:0000313" key="2">
    <source>
        <dbReference type="EMBL" id="KAK7853981.1"/>
    </source>
</evidence>
<name>A0AAW0LS88_QUESU</name>
<protein>
    <submittedName>
        <fullName evidence="2">Uncharacterized protein</fullName>
    </submittedName>
</protein>
<keyword evidence="1" id="KW-0175">Coiled coil</keyword>
<evidence type="ECO:0000313" key="3">
    <source>
        <dbReference type="Proteomes" id="UP000237347"/>
    </source>
</evidence>